<reference evidence="3 4" key="1">
    <citation type="journal article" date="2024" name="BMC Genomics">
        <title>De novo assembly and annotation of Popillia japonica's genome with initial clues to its potential as an invasive pest.</title>
        <authorList>
            <person name="Cucini C."/>
            <person name="Boschi S."/>
            <person name="Funari R."/>
            <person name="Cardaioli E."/>
            <person name="Iannotti N."/>
            <person name="Marturano G."/>
            <person name="Paoli F."/>
            <person name="Bruttini M."/>
            <person name="Carapelli A."/>
            <person name="Frati F."/>
            <person name="Nardi F."/>
        </authorList>
    </citation>
    <scope>NUCLEOTIDE SEQUENCE [LARGE SCALE GENOMIC DNA]</scope>
    <source>
        <strain evidence="3">DMR45628</strain>
    </source>
</reference>
<evidence type="ECO:0000256" key="1">
    <source>
        <dbReference type="SAM" id="MobiDB-lite"/>
    </source>
</evidence>
<feature type="domain" description="MADF" evidence="2">
    <location>
        <begin position="9"/>
        <end position="109"/>
    </location>
</feature>
<evidence type="ECO:0000313" key="4">
    <source>
        <dbReference type="Proteomes" id="UP001458880"/>
    </source>
</evidence>
<comment type="caution">
    <text evidence="3">The sequence shown here is derived from an EMBL/GenBank/DDBJ whole genome shotgun (WGS) entry which is preliminary data.</text>
</comment>
<sequence length="203" mass="23686">MWSHKQVSLLIALYRDNPHLYMPKHPLYKNRNARNQALEKIKNELSKLGLESSILEIKNKWNNLRNNYLVQHRKHIGSVKSGTGDAEQELDRPTLWYFDQMQFILEHSIPRQGQDSRLQLSVTDQENMEQDSQEMQESEVEFEPEVMNSREIMSPSSGHYQLSEDENDERCSGMNPAKKIKIQSVHIINESDVQTDSSYTPTV</sequence>
<keyword evidence="4" id="KW-1185">Reference proteome</keyword>
<evidence type="ECO:0000313" key="3">
    <source>
        <dbReference type="EMBL" id="KAK9675258.1"/>
    </source>
</evidence>
<name>A0AAW1HG94_POPJA</name>
<dbReference type="Proteomes" id="UP001458880">
    <property type="component" value="Unassembled WGS sequence"/>
</dbReference>
<dbReference type="PANTHER" id="PTHR21505">
    <property type="entry name" value="MADF DOMAIN-CONTAINING PROTEIN-RELATED"/>
    <property type="match status" value="1"/>
</dbReference>
<dbReference type="AlphaFoldDB" id="A0AAW1HG94"/>
<dbReference type="PROSITE" id="PS51029">
    <property type="entry name" value="MADF"/>
    <property type="match status" value="1"/>
</dbReference>
<proteinExistence type="predicted"/>
<feature type="region of interest" description="Disordered" evidence="1">
    <location>
        <begin position="155"/>
        <end position="177"/>
    </location>
</feature>
<organism evidence="3 4">
    <name type="scientific">Popillia japonica</name>
    <name type="common">Japanese beetle</name>
    <dbReference type="NCBI Taxonomy" id="7064"/>
    <lineage>
        <taxon>Eukaryota</taxon>
        <taxon>Metazoa</taxon>
        <taxon>Ecdysozoa</taxon>
        <taxon>Arthropoda</taxon>
        <taxon>Hexapoda</taxon>
        <taxon>Insecta</taxon>
        <taxon>Pterygota</taxon>
        <taxon>Neoptera</taxon>
        <taxon>Endopterygota</taxon>
        <taxon>Coleoptera</taxon>
        <taxon>Polyphaga</taxon>
        <taxon>Scarabaeiformia</taxon>
        <taxon>Scarabaeidae</taxon>
        <taxon>Rutelinae</taxon>
        <taxon>Popillia</taxon>
    </lineage>
</organism>
<dbReference type="Gene3D" id="1.10.10.60">
    <property type="entry name" value="Homeodomain-like"/>
    <property type="match status" value="1"/>
</dbReference>
<gene>
    <name evidence="3" type="ORF">QE152_g40495</name>
</gene>
<dbReference type="Pfam" id="PF10545">
    <property type="entry name" value="MADF_DNA_bdg"/>
    <property type="match status" value="1"/>
</dbReference>
<accession>A0AAW1HG94</accession>
<evidence type="ECO:0000259" key="2">
    <source>
        <dbReference type="PROSITE" id="PS51029"/>
    </source>
</evidence>
<dbReference type="SMART" id="SM00595">
    <property type="entry name" value="MADF"/>
    <property type="match status" value="1"/>
</dbReference>
<dbReference type="InterPro" id="IPR006578">
    <property type="entry name" value="MADF-dom"/>
</dbReference>
<dbReference type="PANTHER" id="PTHR21505:SF12">
    <property type="entry name" value="MADF DOMAIN-CONTAINING PROTEIN-RELATED"/>
    <property type="match status" value="1"/>
</dbReference>
<protein>
    <submittedName>
        <fullName evidence="3">Alcohol dehydrogenase transcription factor Myb/SANT-like</fullName>
    </submittedName>
</protein>
<dbReference type="EMBL" id="JASPKY010001194">
    <property type="protein sequence ID" value="KAK9675258.1"/>
    <property type="molecule type" value="Genomic_DNA"/>
</dbReference>